<dbReference type="FunFam" id="4.10.280.10:FF:000033">
    <property type="entry name" value="Transcription factor HES-5"/>
    <property type="match status" value="1"/>
</dbReference>
<dbReference type="SMART" id="SM00353">
    <property type="entry name" value="HLH"/>
    <property type="match status" value="1"/>
</dbReference>
<name>A0AAY4EWF2_9TELE</name>
<comment type="subcellular location">
    <subcellularLocation>
        <location evidence="1">Nucleus</location>
    </subcellularLocation>
</comment>
<evidence type="ECO:0000256" key="7">
    <source>
        <dbReference type="ARBA" id="ARBA00023125"/>
    </source>
</evidence>
<evidence type="ECO:0000256" key="13">
    <source>
        <dbReference type="ARBA" id="ARBA00081413"/>
    </source>
</evidence>
<dbReference type="GO" id="GO:0045596">
    <property type="term" value="P:negative regulation of cell differentiation"/>
    <property type="evidence" value="ECO:0007669"/>
    <property type="project" value="UniProtKB-ARBA"/>
</dbReference>
<keyword evidence="16" id="KW-1185">Reference proteome</keyword>
<dbReference type="SUPFAM" id="SSF47459">
    <property type="entry name" value="HLH, helix-loop-helix DNA-binding domain"/>
    <property type="match status" value="1"/>
</dbReference>
<dbReference type="AlphaFoldDB" id="A0AAY4EWF2"/>
<evidence type="ECO:0000313" key="15">
    <source>
        <dbReference type="Ensembl" id="ENSDCDP00010061591.1"/>
    </source>
</evidence>
<dbReference type="GeneID" id="114801122"/>
<keyword evidence="5" id="KW-0524">Neurogenesis</keyword>
<evidence type="ECO:0000256" key="2">
    <source>
        <dbReference type="ARBA" id="ARBA00022473"/>
    </source>
</evidence>
<dbReference type="GeneTree" id="ENSGT00940000163346"/>
<evidence type="ECO:0000256" key="3">
    <source>
        <dbReference type="ARBA" id="ARBA00022491"/>
    </source>
</evidence>
<evidence type="ECO:0000256" key="10">
    <source>
        <dbReference type="ARBA" id="ARBA00023791"/>
    </source>
</evidence>
<dbReference type="Proteomes" id="UP000694580">
    <property type="component" value="Chromosome 12"/>
</dbReference>
<evidence type="ECO:0000256" key="12">
    <source>
        <dbReference type="ARBA" id="ARBA00072975"/>
    </source>
</evidence>
<keyword evidence="4" id="KW-0221">Differentiation</keyword>
<evidence type="ECO:0000256" key="1">
    <source>
        <dbReference type="ARBA" id="ARBA00004123"/>
    </source>
</evidence>
<dbReference type="Pfam" id="PF00010">
    <property type="entry name" value="HLH"/>
    <property type="match status" value="1"/>
</dbReference>
<dbReference type="InterPro" id="IPR050370">
    <property type="entry name" value="HES_HEY"/>
</dbReference>
<dbReference type="GO" id="GO:0097150">
    <property type="term" value="P:neuronal stem cell population maintenance"/>
    <property type="evidence" value="ECO:0007669"/>
    <property type="project" value="UniProtKB-ARBA"/>
</dbReference>
<evidence type="ECO:0000256" key="5">
    <source>
        <dbReference type="ARBA" id="ARBA00022902"/>
    </source>
</evidence>
<evidence type="ECO:0000256" key="4">
    <source>
        <dbReference type="ARBA" id="ARBA00022782"/>
    </source>
</evidence>
<dbReference type="GO" id="GO:0003677">
    <property type="term" value="F:DNA binding"/>
    <property type="evidence" value="ECO:0007669"/>
    <property type="project" value="UniProtKB-KW"/>
</dbReference>
<keyword evidence="8" id="KW-0804">Transcription</keyword>
<organism evidence="15 16">
    <name type="scientific">Denticeps clupeoides</name>
    <name type="common">denticle herring</name>
    <dbReference type="NCBI Taxonomy" id="299321"/>
    <lineage>
        <taxon>Eukaryota</taxon>
        <taxon>Metazoa</taxon>
        <taxon>Chordata</taxon>
        <taxon>Craniata</taxon>
        <taxon>Vertebrata</taxon>
        <taxon>Euteleostomi</taxon>
        <taxon>Actinopterygii</taxon>
        <taxon>Neopterygii</taxon>
        <taxon>Teleostei</taxon>
        <taxon>Clupei</taxon>
        <taxon>Clupeiformes</taxon>
        <taxon>Denticipitoidei</taxon>
        <taxon>Denticipitidae</taxon>
        <taxon>Denticeps</taxon>
    </lineage>
</organism>
<dbReference type="RefSeq" id="XP_028854938.1">
    <property type="nucleotide sequence ID" value="XM_028999105.1"/>
</dbReference>
<protein>
    <recommendedName>
        <fullName evidence="12">Transcription factor HES-5</fullName>
    </recommendedName>
    <alternativeName>
        <fullName evidence="13">Hairy and enhancer of split 5</fullName>
    </alternativeName>
</protein>
<keyword evidence="6" id="KW-0805">Transcription regulation</keyword>
<dbReference type="GO" id="GO:0007399">
    <property type="term" value="P:nervous system development"/>
    <property type="evidence" value="ECO:0007669"/>
    <property type="project" value="UniProtKB-KW"/>
</dbReference>
<reference evidence="15" key="3">
    <citation type="submission" date="2025-09" db="UniProtKB">
        <authorList>
            <consortium name="Ensembl"/>
        </authorList>
    </citation>
    <scope>IDENTIFICATION</scope>
</reference>
<dbReference type="CDD" id="cd11461">
    <property type="entry name" value="bHLH-O_HES5"/>
    <property type="match status" value="1"/>
</dbReference>
<reference evidence="15 16" key="1">
    <citation type="submission" date="2020-06" db="EMBL/GenBank/DDBJ databases">
        <authorList>
            <consortium name="Wellcome Sanger Institute Data Sharing"/>
        </authorList>
    </citation>
    <scope>NUCLEOTIDE SEQUENCE [LARGE SCALE GENOMIC DNA]</scope>
</reference>
<dbReference type="InterPro" id="IPR036638">
    <property type="entry name" value="HLH_DNA-bd_sf"/>
</dbReference>
<gene>
    <name evidence="15" type="primary">LOC114801122</name>
</gene>
<dbReference type="GO" id="GO:0046983">
    <property type="term" value="F:protein dimerization activity"/>
    <property type="evidence" value="ECO:0007669"/>
    <property type="project" value="InterPro"/>
</dbReference>
<evidence type="ECO:0000313" key="16">
    <source>
        <dbReference type="Proteomes" id="UP000694580"/>
    </source>
</evidence>
<comment type="subunit">
    <text evidence="10">Transcription repression requires formation of a complex with a corepressor protein of the Groucho/TLE family.</text>
</comment>
<proteinExistence type="predicted"/>
<dbReference type="Gene3D" id="4.10.280.10">
    <property type="entry name" value="Helix-loop-helix DNA-binding domain"/>
    <property type="match status" value="1"/>
</dbReference>
<dbReference type="InterPro" id="IPR011598">
    <property type="entry name" value="bHLH_dom"/>
</dbReference>
<evidence type="ECO:0000256" key="11">
    <source>
        <dbReference type="ARBA" id="ARBA00060201"/>
    </source>
</evidence>
<sequence length="151" mass="17516">MTPTVTSAVTFSTEHLTLTNKIRKPLVEKMRRDRINHSIEELKSLLGSEVLREQPDSKLEKADILEMTVCFLRQLQQQEAVRRASSSESACQGFSMHSKESVHFKPQDEGKTQSQMGHFQDRQVQPHLRTPVRLSIIEEQSMDNDTLWRPW</sequence>
<dbReference type="PROSITE" id="PS50888">
    <property type="entry name" value="BHLH"/>
    <property type="match status" value="1"/>
</dbReference>
<accession>A0AAY4EWF2</accession>
<keyword evidence="7" id="KW-0238">DNA-binding</keyword>
<reference evidence="15" key="2">
    <citation type="submission" date="2025-08" db="UniProtKB">
        <authorList>
            <consortium name="Ensembl"/>
        </authorList>
    </citation>
    <scope>IDENTIFICATION</scope>
</reference>
<keyword evidence="3" id="KW-0678">Repressor</keyword>
<comment type="function">
    <text evidence="11">Transcriptional repressor of genes that require a bHLH protein for their transcription. Plays an important role as neurogenesis negative regulator.</text>
</comment>
<evidence type="ECO:0000256" key="6">
    <source>
        <dbReference type="ARBA" id="ARBA00023015"/>
    </source>
</evidence>
<dbReference type="GO" id="GO:0030154">
    <property type="term" value="P:cell differentiation"/>
    <property type="evidence" value="ECO:0007669"/>
    <property type="project" value="UniProtKB-KW"/>
</dbReference>
<keyword evidence="9" id="KW-0539">Nucleus</keyword>
<dbReference type="GO" id="GO:0048513">
    <property type="term" value="P:animal organ development"/>
    <property type="evidence" value="ECO:0007669"/>
    <property type="project" value="UniProtKB-ARBA"/>
</dbReference>
<evidence type="ECO:0000256" key="8">
    <source>
        <dbReference type="ARBA" id="ARBA00023163"/>
    </source>
</evidence>
<feature type="domain" description="BHLH" evidence="14">
    <location>
        <begin position="19"/>
        <end position="75"/>
    </location>
</feature>
<dbReference type="PANTHER" id="PTHR10985">
    <property type="entry name" value="BASIC HELIX-LOOP-HELIX TRANSCRIPTION FACTOR, HES-RELATED"/>
    <property type="match status" value="1"/>
</dbReference>
<keyword evidence="2" id="KW-0217">Developmental protein</keyword>
<evidence type="ECO:0000256" key="9">
    <source>
        <dbReference type="ARBA" id="ARBA00023242"/>
    </source>
</evidence>
<dbReference type="Ensembl" id="ENSDCDT00010072361.1">
    <property type="protein sequence ID" value="ENSDCDP00010061591.1"/>
    <property type="gene ID" value="ENSDCDG00010033960.1"/>
</dbReference>
<dbReference type="GO" id="GO:0005634">
    <property type="term" value="C:nucleus"/>
    <property type="evidence" value="ECO:0007669"/>
    <property type="project" value="UniProtKB-SubCell"/>
</dbReference>
<evidence type="ECO:0000259" key="14">
    <source>
        <dbReference type="PROSITE" id="PS50888"/>
    </source>
</evidence>